<dbReference type="CDD" id="cd11041">
    <property type="entry name" value="CYP503A1-like"/>
    <property type="match status" value="1"/>
</dbReference>
<dbReference type="GO" id="GO:0004497">
    <property type="term" value="F:monooxygenase activity"/>
    <property type="evidence" value="ECO:0007669"/>
    <property type="project" value="InterPro"/>
</dbReference>
<keyword evidence="6 7" id="KW-0408">Iron</keyword>
<name>A0A2T2P9S3_CORCC</name>
<evidence type="ECO:0000313" key="9">
    <source>
        <dbReference type="Proteomes" id="UP000240883"/>
    </source>
</evidence>
<comment type="pathway">
    <text evidence="2">Mycotoxin biosynthesis.</text>
</comment>
<protein>
    <submittedName>
        <fullName evidence="8">Cytochrome P450</fullName>
    </submittedName>
</protein>
<dbReference type="OrthoDB" id="1844152at2759"/>
<evidence type="ECO:0000256" key="3">
    <source>
        <dbReference type="ARBA" id="ARBA00010617"/>
    </source>
</evidence>
<evidence type="ECO:0000256" key="6">
    <source>
        <dbReference type="ARBA" id="ARBA00023004"/>
    </source>
</evidence>
<accession>A0A2T2P9S3</accession>
<reference evidence="8 9" key="1">
    <citation type="journal article" date="2018" name="Front. Microbiol.">
        <title>Genome-Wide Analysis of Corynespora cassiicola Leaf Fall Disease Putative Effectors.</title>
        <authorList>
            <person name="Lopez D."/>
            <person name="Ribeiro S."/>
            <person name="Label P."/>
            <person name="Fumanal B."/>
            <person name="Venisse J.S."/>
            <person name="Kohler A."/>
            <person name="de Oliveira R.R."/>
            <person name="Labutti K."/>
            <person name="Lipzen A."/>
            <person name="Lail K."/>
            <person name="Bauer D."/>
            <person name="Ohm R.A."/>
            <person name="Barry K.W."/>
            <person name="Spatafora J."/>
            <person name="Grigoriev I.V."/>
            <person name="Martin F.M."/>
            <person name="Pujade-Renaud V."/>
        </authorList>
    </citation>
    <scope>NUCLEOTIDE SEQUENCE [LARGE SCALE GENOMIC DNA]</scope>
    <source>
        <strain evidence="8 9">Philippines</strain>
    </source>
</reference>
<dbReference type="GO" id="GO:0020037">
    <property type="term" value="F:heme binding"/>
    <property type="evidence" value="ECO:0007669"/>
    <property type="project" value="InterPro"/>
</dbReference>
<sequence>MLRMTRISALADRLQYKDTPFVVRRWDTDITVLPNKYLNELRLYPTTKLSGVKAQVANLVHKWTYTTLMIESNLHFRVLQNKLTAELPKYLDIAKTELDYGWPIDIPQPDDWVEVDIQHMMRMLVARMSAKIFMGYPACRDLEWLNLSITFSIDLFTCAFLLRMFPPWTHSFVAPILPIRWKIARNLKKAREIIGPLMEKHRECKRRREAGETGPEVEEDDTLLNWMMDNGNEKENLLPEMATRQSILTLASIHTTSMGVANLLFDLCAHPEWFPVLREEIEEIEKDLGKLGEREGIGAKQWLPRLEKLDSFYVESQRFNPPILLAPQRLAVVPITLKDGTHIPAGTRIACANADILMDTCPSPEEFDPMRSYHKRYETGQLTKHQAGQPEKDNLHFGYGKQACPGRHFAVGEIKMVMVRILKEFEFRYPEGKNRPRNFYADENVFPDPRARLLMRKRRTPCDKCGKS</sequence>
<keyword evidence="9" id="KW-1185">Reference proteome</keyword>
<comment type="similarity">
    <text evidence="3">Belongs to the cytochrome P450 family.</text>
</comment>
<dbReference type="SUPFAM" id="SSF48264">
    <property type="entry name" value="Cytochrome P450"/>
    <property type="match status" value="1"/>
</dbReference>
<evidence type="ECO:0000256" key="7">
    <source>
        <dbReference type="PIRSR" id="PIRSR602403-1"/>
    </source>
</evidence>
<dbReference type="InterPro" id="IPR001128">
    <property type="entry name" value="Cyt_P450"/>
</dbReference>
<dbReference type="GO" id="GO:0005506">
    <property type="term" value="F:iron ion binding"/>
    <property type="evidence" value="ECO:0007669"/>
    <property type="project" value="InterPro"/>
</dbReference>
<evidence type="ECO:0000313" key="8">
    <source>
        <dbReference type="EMBL" id="PSN74108.1"/>
    </source>
</evidence>
<evidence type="ECO:0000256" key="5">
    <source>
        <dbReference type="ARBA" id="ARBA00023002"/>
    </source>
</evidence>
<dbReference type="InterPro" id="IPR036396">
    <property type="entry name" value="Cyt_P450_sf"/>
</dbReference>
<dbReference type="PRINTS" id="PR00465">
    <property type="entry name" value="EP450IV"/>
</dbReference>
<evidence type="ECO:0000256" key="1">
    <source>
        <dbReference type="ARBA" id="ARBA00001971"/>
    </source>
</evidence>
<dbReference type="InterPro" id="IPR002403">
    <property type="entry name" value="Cyt_P450_E_grp-IV"/>
</dbReference>
<gene>
    <name evidence="8" type="ORF">BS50DRAFT_595569</name>
</gene>
<dbReference type="EMBL" id="KZ678128">
    <property type="protein sequence ID" value="PSN74108.1"/>
    <property type="molecule type" value="Genomic_DNA"/>
</dbReference>
<dbReference type="PANTHER" id="PTHR46206:SF9">
    <property type="entry name" value="CYTOCHROME P450"/>
    <property type="match status" value="1"/>
</dbReference>
<evidence type="ECO:0000256" key="2">
    <source>
        <dbReference type="ARBA" id="ARBA00004685"/>
    </source>
</evidence>
<dbReference type="Gene3D" id="1.10.630.10">
    <property type="entry name" value="Cytochrome P450"/>
    <property type="match status" value="1"/>
</dbReference>
<dbReference type="GO" id="GO:0016705">
    <property type="term" value="F:oxidoreductase activity, acting on paired donors, with incorporation or reduction of molecular oxygen"/>
    <property type="evidence" value="ECO:0007669"/>
    <property type="project" value="InterPro"/>
</dbReference>
<keyword evidence="7" id="KW-0349">Heme</keyword>
<dbReference type="Proteomes" id="UP000240883">
    <property type="component" value="Unassembled WGS sequence"/>
</dbReference>
<dbReference type="STRING" id="1448308.A0A2T2P9S3"/>
<organism evidence="8 9">
    <name type="scientific">Corynespora cassiicola Philippines</name>
    <dbReference type="NCBI Taxonomy" id="1448308"/>
    <lineage>
        <taxon>Eukaryota</taxon>
        <taxon>Fungi</taxon>
        <taxon>Dikarya</taxon>
        <taxon>Ascomycota</taxon>
        <taxon>Pezizomycotina</taxon>
        <taxon>Dothideomycetes</taxon>
        <taxon>Pleosporomycetidae</taxon>
        <taxon>Pleosporales</taxon>
        <taxon>Corynesporascaceae</taxon>
        <taxon>Corynespora</taxon>
    </lineage>
</organism>
<comment type="cofactor">
    <cofactor evidence="1 7">
        <name>heme</name>
        <dbReference type="ChEBI" id="CHEBI:30413"/>
    </cofactor>
</comment>
<dbReference type="AlphaFoldDB" id="A0A2T2P9S3"/>
<dbReference type="Pfam" id="PF00067">
    <property type="entry name" value="p450"/>
    <property type="match status" value="1"/>
</dbReference>
<evidence type="ECO:0000256" key="4">
    <source>
        <dbReference type="ARBA" id="ARBA00022723"/>
    </source>
</evidence>
<keyword evidence="5" id="KW-0560">Oxidoreductase</keyword>
<feature type="binding site" description="axial binding residue" evidence="7">
    <location>
        <position position="404"/>
    </location>
    <ligand>
        <name>heme</name>
        <dbReference type="ChEBI" id="CHEBI:30413"/>
    </ligand>
    <ligandPart>
        <name>Fe</name>
        <dbReference type="ChEBI" id="CHEBI:18248"/>
    </ligandPart>
</feature>
<proteinExistence type="inferred from homology"/>
<keyword evidence="4 7" id="KW-0479">Metal-binding</keyword>
<dbReference type="PANTHER" id="PTHR46206">
    <property type="entry name" value="CYTOCHROME P450"/>
    <property type="match status" value="1"/>
</dbReference>